<evidence type="ECO:0000256" key="1">
    <source>
        <dbReference type="SAM" id="SignalP"/>
    </source>
</evidence>
<accession>A0AAD9HNZ0</accession>
<dbReference type="AlphaFoldDB" id="A0AAD9HNZ0"/>
<proteinExistence type="predicted"/>
<feature type="chain" id="PRO_5042193658" evidence="1">
    <location>
        <begin position="22"/>
        <end position="86"/>
    </location>
</feature>
<feature type="signal peptide" evidence="1">
    <location>
        <begin position="1"/>
        <end position="21"/>
    </location>
</feature>
<keyword evidence="1" id="KW-0732">Signal</keyword>
<sequence>MLSKTAIVIVALAQFALPAAASFILCSGAPLGGGCPADKGTQVACANSCSDCAQCFPGAKDQSATCCQQSDGTVNVLCFRTGNPTC</sequence>
<comment type="caution">
    <text evidence="2">The sequence shown here is derived from an EMBL/GenBank/DDBJ whole genome shotgun (WGS) entry which is preliminary data.</text>
</comment>
<evidence type="ECO:0000313" key="2">
    <source>
        <dbReference type="EMBL" id="KAK2031787.1"/>
    </source>
</evidence>
<evidence type="ECO:0000313" key="3">
    <source>
        <dbReference type="Proteomes" id="UP001232148"/>
    </source>
</evidence>
<gene>
    <name evidence="2" type="ORF">LX32DRAFT_691464</name>
</gene>
<dbReference type="EMBL" id="MU842837">
    <property type="protein sequence ID" value="KAK2031787.1"/>
    <property type="molecule type" value="Genomic_DNA"/>
</dbReference>
<dbReference type="PROSITE" id="PS51257">
    <property type="entry name" value="PROKAR_LIPOPROTEIN"/>
    <property type="match status" value="1"/>
</dbReference>
<dbReference type="Proteomes" id="UP001232148">
    <property type="component" value="Unassembled WGS sequence"/>
</dbReference>
<organism evidence="2 3">
    <name type="scientific">Colletotrichum zoysiae</name>
    <dbReference type="NCBI Taxonomy" id="1216348"/>
    <lineage>
        <taxon>Eukaryota</taxon>
        <taxon>Fungi</taxon>
        <taxon>Dikarya</taxon>
        <taxon>Ascomycota</taxon>
        <taxon>Pezizomycotina</taxon>
        <taxon>Sordariomycetes</taxon>
        <taxon>Hypocreomycetidae</taxon>
        <taxon>Glomerellales</taxon>
        <taxon>Glomerellaceae</taxon>
        <taxon>Colletotrichum</taxon>
        <taxon>Colletotrichum graminicola species complex</taxon>
    </lineage>
</organism>
<name>A0AAD9HNZ0_9PEZI</name>
<keyword evidence="3" id="KW-1185">Reference proteome</keyword>
<reference evidence="2" key="1">
    <citation type="submission" date="2021-06" db="EMBL/GenBank/DDBJ databases">
        <title>Comparative genomics, transcriptomics and evolutionary studies reveal genomic signatures of adaptation to plant cell wall in hemibiotrophic fungi.</title>
        <authorList>
            <consortium name="DOE Joint Genome Institute"/>
            <person name="Baroncelli R."/>
            <person name="Diaz J.F."/>
            <person name="Benocci T."/>
            <person name="Peng M."/>
            <person name="Battaglia E."/>
            <person name="Haridas S."/>
            <person name="Andreopoulos W."/>
            <person name="Labutti K."/>
            <person name="Pangilinan J."/>
            <person name="Floch G.L."/>
            <person name="Makela M.R."/>
            <person name="Henrissat B."/>
            <person name="Grigoriev I.V."/>
            <person name="Crouch J.A."/>
            <person name="De Vries R.P."/>
            <person name="Sukno S.A."/>
            <person name="Thon M.R."/>
        </authorList>
    </citation>
    <scope>NUCLEOTIDE SEQUENCE</scope>
    <source>
        <strain evidence="2">MAFF235873</strain>
    </source>
</reference>
<protein>
    <submittedName>
        <fullName evidence="2">Uncharacterized protein</fullName>
    </submittedName>
</protein>